<sequence length="516" mass="57151">MEAESSYVGPATTTSAGDLTPIQEYFDMPTLPEQATQAETTVKDDMEIIPSIAETPPDMSSPRRPTLRNIDSDETSRKCRTMSTCSTGSMSGSGACGESRRSEAHRVKQFYEKNGFLCAPAQLPRDVKKRLRAIRRLGFDGNDSTSIRRATLDRYTRLLTSILNAKMSTVTILGADSQLFPSEVGLGIQTLATDLGLCTHTALSTEKPLVVEDTDKDWRFANHPMVQSGAIKSYCGAPLRQGKSQAIIGTLCVIDDKPRPDFNSDAQKIVKELAACVSNELELLAKADEQKLTQKMHERALKFSRQWLQSTSSNTRTIRRQLSNGRTRTRKKQVNITIPENGSEEDEQINVYDEACQYVAKTIGASCTIIDTSSFHISYPEAKQTPPTPSSPERSIPEPKWQPDMADGTSGGSVSEMVMSPVEETPEGGFAKANLPVENLQPQVYHLPKRCNSVADAETKNANSRNVCASIVMVSFDLLTEKRMLFLLSRSDRRESLVHPSRTLPCRRTCLKFLRQ</sequence>
<evidence type="ECO:0000313" key="1">
    <source>
        <dbReference type="EMBL" id="KAJ9127699.1"/>
    </source>
</evidence>
<accession>A0ACC2XW17</accession>
<proteinExistence type="predicted"/>
<evidence type="ECO:0000313" key="2">
    <source>
        <dbReference type="Proteomes" id="UP001234202"/>
    </source>
</evidence>
<comment type="caution">
    <text evidence="1">The sequence shown here is derived from an EMBL/GenBank/DDBJ whole genome shotgun (WGS) entry which is preliminary data.</text>
</comment>
<reference evidence="1" key="1">
    <citation type="submission" date="2023-04" db="EMBL/GenBank/DDBJ databases">
        <title>Draft Genome sequencing of Naganishia species isolated from polar environments using Oxford Nanopore Technology.</title>
        <authorList>
            <person name="Leo P."/>
            <person name="Venkateswaran K."/>
        </authorList>
    </citation>
    <scope>NUCLEOTIDE SEQUENCE</scope>
    <source>
        <strain evidence="1">DBVPG 5303</strain>
    </source>
</reference>
<organism evidence="1 2">
    <name type="scientific">Naganishia onofrii</name>
    <dbReference type="NCBI Taxonomy" id="1851511"/>
    <lineage>
        <taxon>Eukaryota</taxon>
        <taxon>Fungi</taxon>
        <taxon>Dikarya</taxon>
        <taxon>Basidiomycota</taxon>
        <taxon>Agaricomycotina</taxon>
        <taxon>Tremellomycetes</taxon>
        <taxon>Filobasidiales</taxon>
        <taxon>Filobasidiaceae</taxon>
        <taxon>Naganishia</taxon>
    </lineage>
</organism>
<gene>
    <name evidence="1" type="ORF">QFC24_001109</name>
</gene>
<name>A0ACC2XW17_9TREE</name>
<dbReference type="Proteomes" id="UP001234202">
    <property type="component" value="Unassembled WGS sequence"/>
</dbReference>
<protein>
    <submittedName>
        <fullName evidence="1">Uncharacterized protein</fullName>
    </submittedName>
</protein>
<dbReference type="EMBL" id="JASBWV010000002">
    <property type="protein sequence ID" value="KAJ9127699.1"/>
    <property type="molecule type" value="Genomic_DNA"/>
</dbReference>
<keyword evidence="2" id="KW-1185">Reference proteome</keyword>